<name>A0A371E9T9_MUCPR</name>
<comment type="caution">
    <text evidence="3">The sequence shown here is derived from an EMBL/GenBank/DDBJ whole genome shotgun (WGS) entry which is preliminary data.</text>
</comment>
<keyword evidence="4" id="KW-1185">Reference proteome</keyword>
<dbReference type="InterPro" id="IPR008889">
    <property type="entry name" value="VQ"/>
</dbReference>
<evidence type="ECO:0000313" key="3">
    <source>
        <dbReference type="EMBL" id="RDX62777.1"/>
    </source>
</evidence>
<feature type="compositionally biased region" description="Polar residues" evidence="1">
    <location>
        <begin position="67"/>
        <end position="88"/>
    </location>
</feature>
<dbReference type="Pfam" id="PF05678">
    <property type="entry name" value="VQ"/>
    <property type="match status" value="1"/>
</dbReference>
<dbReference type="PANTHER" id="PTHR33783:SF1">
    <property type="entry name" value="PROTEIN HAIKU1"/>
    <property type="match status" value="1"/>
</dbReference>
<proteinExistence type="predicted"/>
<accession>A0A371E9T9</accession>
<dbReference type="PANTHER" id="PTHR33783">
    <property type="entry name" value="PROTEIN HAIKU1"/>
    <property type="match status" value="1"/>
</dbReference>
<protein>
    <submittedName>
        <fullName evidence="3">Protein HAIKU1</fullName>
    </submittedName>
</protein>
<reference evidence="3" key="1">
    <citation type="submission" date="2018-05" db="EMBL/GenBank/DDBJ databases">
        <title>Draft genome of Mucuna pruriens seed.</title>
        <authorList>
            <person name="Nnadi N.E."/>
            <person name="Vos R."/>
            <person name="Hasami M.H."/>
            <person name="Devisetty U.K."/>
            <person name="Aguiy J.C."/>
        </authorList>
    </citation>
    <scope>NUCLEOTIDE SEQUENCE [LARGE SCALE GENOMIC DNA]</scope>
    <source>
        <strain evidence="3">JCA_2017</strain>
    </source>
</reference>
<dbReference type="InterPro" id="IPR039612">
    <property type="entry name" value="VQ_5/9/14"/>
</dbReference>
<organism evidence="3 4">
    <name type="scientific">Mucuna pruriens</name>
    <name type="common">Velvet bean</name>
    <name type="synonym">Dolichos pruriens</name>
    <dbReference type="NCBI Taxonomy" id="157652"/>
    <lineage>
        <taxon>Eukaryota</taxon>
        <taxon>Viridiplantae</taxon>
        <taxon>Streptophyta</taxon>
        <taxon>Embryophyta</taxon>
        <taxon>Tracheophyta</taxon>
        <taxon>Spermatophyta</taxon>
        <taxon>Magnoliopsida</taxon>
        <taxon>eudicotyledons</taxon>
        <taxon>Gunneridae</taxon>
        <taxon>Pentapetalae</taxon>
        <taxon>rosids</taxon>
        <taxon>fabids</taxon>
        <taxon>Fabales</taxon>
        <taxon>Fabaceae</taxon>
        <taxon>Papilionoideae</taxon>
        <taxon>50 kb inversion clade</taxon>
        <taxon>NPAAA clade</taxon>
        <taxon>indigoferoid/millettioid clade</taxon>
        <taxon>Phaseoleae</taxon>
        <taxon>Mucuna</taxon>
    </lineage>
</organism>
<feature type="non-terminal residue" evidence="3">
    <location>
        <position position="1"/>
    </location>
</feature>
<feature type="compositionally biased region" description="Basic and acidic residues" evidence="1">
    <location>
        <begin position="1"/>
        <end position="10"/>
    </location>
</feature>
<dbReference type="EMBL" id="QJKJ01015290">
    <property type="protein sequence ID" value="RDX62777.1"/>
    <property type="molecule type" value="Genomic_DNA"/>
</dbReference>
<evidence type="ECO:0000313" key="4">
    <source>
        <dbReference type="Proteomes" id="UP000257109"/>
    </source>
</evidence>
<feature type="domain" description="VQ" evidence="2">
    <location>
        <begin position="45"/>
        <end position="68"/>
    </location>
</feature>
<feature type="compositionally biased region" description="Pro residues" evidence="1">
    <location>
        <begin position="123"/>
        <end position="133"/>
    </location>
</feature>
<feature type="compositionally biased region" description="Pro residues" evidence="1">
    <location>
        <begin position="93"/>
        <end position="106"/>
    </location>
</feature>
<dbReference type="OrthoDB" id="783585at2759"/>
<dbReference type="STRING" id="157652.A0A371E9T9"/>
<feature type="compositionally biased region" description="Polar residues" evidence="1">
    <location>
        <begin position="30"/>
        <end position="39"/>
    </location>
</feature>
<dbReference type="AlphaFoldDB" id="A0A371E9T9"/>
<dbReference type="Proteomes" id="UP000257109">
    <property type="component" value="Unassembled WGS sequence"/>
</dbReference>
<evidence type="ECO:0000259" key="2">
    <source>
        <dbReference type="Pfam" id="PF05678"/>
    </source>
</evidence>
<feature type="region of interest" description="Disordered" evidence="1">
    <location>
        <begin position="67"/>
        <end position="137"/>
    </location>
</feature>
<gene>
    <name evidence="3" type="primary">IKU1</name>
    <name evidence="3" type="ORF">CR513_58852</name>
</gene>
<evidence type="ECO:0000256" key="1">
    <source>
        <dbReference type="SAM" id="MobiDB-lite"/>
    </source>
</evidence>
<feature type="region of interest" description="Disordered" evidence="1">
    <location>
        <begin position="1"/>
        <end position="47"/>
    </location>
</feature>
<sequence>MDNSKNRHNDNLGVNKMGKNIRKSPLHQPNHGNNVNGGRQQQQQPQPQVYNISKNEFRDIVQQLTGSSFQDPQSKPPHNNSPKPQSMRLQKIRPPPLPYVRPPLPVPYNNTLPARPAQFRQPSPSPSPNPLPLPNTAESPISAYMRYLEHSIIDPGSKGNQVQPHPPSALLPNLPMLPSPRLNGPLVPVNGTNPPVPGVPSPQTNGPPILPSPTSQFLLPSPTGYMNFLSPQSAYPLLSPGIQFPYPLTPNFPFSPFAQSGILGPGPQPPLSPGLFPLSPSGFLPITSPRSGTQLDGWTGAVRCKNGAICKNYSKLKPVICYMPWFISLYV</sequence>